<gene>
    <name evidence="4" type="ORF">TraAM80_07332</name>
</gene>
<feature type="compositionally biased region" description="Acidic residues" evidence="3">
    <location>
        <begin position="861"/>
        <end position="887"/>
    </location>
</feature>
<dbReference type="InterPro" id="IPR036322">
    <property type="entry name" value="WD40_repeat_dom_sf"/>
</dbReference>
<feature type="compositionally biased region" description="Acidic residues" evidence="3">
    <location>
        <begin position="778"/>
        <end position="787"/>
    </location>
</feature>
<protein>
    <submittedName>
        <fullName evidence="4">Uncharacterized protein</fullName>
    </submittedName>
</protein>
<sequence length="911" mass="97902">MTERSLMIRHALAGRYFAVGMDFPSARVFDVATGSLAAVVEMPPRSRTSLAVVSLTALALGTIATPQSAEEKVEEEATNVVGVAGVCYAAVGLSNGTMLLQNVARDEVAQHLAVSDTQQAITAAVFCGQYLFCVATNRSLCAIDCLRGESVASHLRVQHDVGAIAVMEGAAQDTQHGSHAKGSVFLVFVSGPTNAVYTLRLSSSGDAQNTGATMERLVCFASQASRSDFAWMGGNRKHPVVVTASAQEGVVRVWDASSTVSSQTTSARCRRSLLCGQRILDVSVHDPDTTHNSMDSHRNGVDSGEAFVVATTLTGAVLVWNLGNTLLTSLADPVLTPPTLRIVSKEISARLLFGAFMQSEAGTPPPLLVLRGRFAMPHFEVVDLREAMRKASTTSSTAAAVSVLVEDGAVYEMPAGSQAGKGGGIDAVHADMEVIDHAWVTHCRQQLLQQQRLAARATHTPSEGFVSPVSFHAKSVKDIPQKSLTLEQRLKQMSLASTASSQQQQQQQQHALGLATVPLYQALHACDASAVMELLTVASRSAADIRATVMGLQLPYCLQLLQILAQRVRGANSRSPLFGWIDAIVQYRGVEMYQTQQLFKQQQQQQQQTEKQSAPLGSSNNGVDGTPPPTTASEAATSKAKPSPPKDFVAPLLHQYRNMTALYDPLAAMYGRLSIFKSVRPSERGAFANSDAGIIFPAMFTEIRCAGGEYRALRVRSKRDPHSSKNKKRGAMALLRKAQRLAAVEEEEAAAANKMHAGADDDADEEDLDMDALAQMNLDEDTSEEAEATPGRRAREKQAEMIAEVDRGSSYGIDASTRSSEAEFDTASDDDVHSAADGDSDSDDEEDDDSSSSSSGVSDADMMDADDDEEYGDDEDEAEDGMGEDMAELLQAQGEEEQLEERRHKRVRTDH</sequence>
<evidence type="ECO:0000313" key="5">
    <source>
        <dbReference type="Proteomes" id="UP000283634"/>
    </source>
</evidence>
<dbReference type="GeneID" id="40331265"/>
<keyword evidence="2" id="KW-0539">Nucleus</keyword>
<keyword evidence="5" id="KW-1185">Reference proteome</keyword>
<evidence type="ECO:0000256" key="1">
    <source>
        <dbReference type="ARBA" id="ARBA00004123"/>
    </source>
</evidence>
<evidence type="ECO:0000313" key="4">
    <source>
        <dbReference type="EMBL" id="RNF00869.1"/>
    </source>
</evidence>
<comment type="caution">
    <text evidence="4">The sequence shown here is derived from an EMBL/GenBank/DDBJ whole genome shotgun (WGS) entry which is preliminary data.</text>
</comment>
<dbReference type="AlphaFoldDB" id="A0A422N5Y4"/>
<comment type="subcellular location">
    <subcellularLocation>
        <location evidence="1">Nucleus</location>
    </subcellularLocation>
</comment>
<dbReference type="InterPro" id="IPR052414">
    <property type="entry name" value="U3_snoRNA-assoc_WDR"/>
</dbReference>
<feature type="compositionally biased region" description="Basic and acidic residues" evidence="3">
    <location>
        <begin position="796"/>
        <end position="807"/>
    </location>
</feature>
<dbReference type="RefSeq" id="XP_029236005.1">
    <property type="nucleotide sequence ID" value="XM_029384128.1"/>
</dbReference>
<evidence type="ECO:0000256" key="3">
    <source>
        <dbReference type="SAM" id="MobiDB-lite"/>
    </source>
</evidence>
<dbReference type="OrthoDB" id="273492at2759"/>
<proteinExistence type="predicted"/>
<dbReference type="GO" id="GO:0005730">
    <property type="term" value="C:nucleolus"/>
    <property type="evidence" value="ECO:0007669"/>
    <property type="project" value="TreeGrafter"/>
</dbReference>
<evidence type="ECO:0000256" key="2">
    <source>
        <dbReference type="ARBA" id="ARBA00023242"/>
    </source>
</evidence>
<feature type="compositionally biased region" description="Low complexity" evidence="3">
    <location>
        <begin position="851"/>
        <end position="860"/>
    </location>
</feature>
<dbReference type="Gene3D" id="2.130.10.10">
    <property type="entry name" value="YVTN repeat-like/Quinoprotein amine dehydrogenase"/>
    <property type="match status" value="1"/>
</dbReference>
<feature type="compositionally biased region" description="Low complexity" evidence="3">
    <location>
        <begin position="631"/>
        <end position="641"/>
    </location>
</feature>
<dbReference type="SUPFAM" id="SSF50978">
    <property type="entry name" value="WD40 repeat-like"/>
    <property type="match status" value="1"/>
</dbReference>
<dbReference type="OMA" id="PVMFKES"/>
<feature type="region of interest" description="Disordered" evidence="3">
    <location>
        <begin position="601"/>
        <end position="646"/>
    </location>
</feature>
<dbReference type="PANTHER" id="PTHR44267">
    <property type="entry name" value="WD REPEAT-CONTAINING PROTEIN 43"/>
    <property type="match status" value="1"/>
</dbReference>
<dbReference type="PANTHER" id="PTHR44267:SF1">
    <property type="entry name" value="WD REPEAT-CONTAINING PROTEIN 43"/>
    <property type="match status" value="1"/>
</dbReference>
<dbReference type="EMBL" id="MKGL01000303">
    <property type="protein sequence ID" value="RNF00869.1"/>
    <property type="molecule type" value="Genomic_DNA"/>
</dbReference>
<feature type="compositionally biased region" description="Acidic residues" evidence="3">
    <location>
        <begin position="838"/>
        <end position="850"/>
    </location>
</feature>
<dbReference type="Proteomes" id="UP000283634">
    <property type="component" value="Unassembled WGS sequence"/>
</dbReference>
<organism evidence="4 5">
    <name type="scientific">Trypanosoma rangeli</name>
    <dbReference type="NCBI Taxonomy" id="5698"/>
    <lineage>
        <taxon>Eukaryota</taxon>
        <taxon>Discoba</taxon>
        <taxon>Euglenozoa</taxon>
        <taxon>Kinetoplastea</taxon>
        <taxon>Metakinetoplastina</taxon>
        <taxon>Trypanosomatida</taxon>
        <taxon>Trypanosomatidae</taxon>
        <taxon>Trypanosoma</taxon>
        <taxon>Herpetosoma</taxon>
    </lineage>
</organism>
<accession>A0A422N5Y4</accession>
<dbReference type="VEuPathDB" id="TriTrypDB:TRSC58_01255"/>
<dbReference type="InterPro" id="IPR015943">
    <property type="entry name" value="WD40/YVTN_repeat-like_dom_sf"/>
</dbReference>
<dbReference type="GO" id="GO:0000462">
    <property type="term" value="P:maturation of SSU-rRNA from tricistronic rRNA transcript (SSU-rRNA, 5.8S rRNA, LSU-rRNA)"/>
    <property type="evidence" value="ECO:0007669"/>
    <property type="project" value="TreeGrafter"/>
</dbReference>
<reference evidence="4 5" key="1">
    <citation type="journal article" date="2018" name="BMC Genomics">
        <title>Genomic comparison of Trypanosoma conorhini and Trypanosoma rangeli to Trypanosoma cruzi strains of high and low virulence.</title>
        <authorList>
            <person name="Bradwell K.R."/>
            <person name="Koparde V.N."/>
            <person name="Matveyev A.V."/>
            <person name="Serrano M.G."/>
            <person name="Alves J.M."/>
            <person name="Parikh H."/>
            <person name="Huang B."/>
            <person name="Lee V."/>
            <person name="Espinosa-Alvarez O."/>
            <person name="Ortiz P.A."/>
            <person name="Costa-Martins A.G."/>
            <person name="Teixeira M.M."/>
            <person name="Buck G.A."/>
        </authorList>
    </citation>
    <scope>NUCLEOTIDE SEQUENCE [LARGE SCALE GENOMIC DNA]</scope>
    <source>
        <strain evidence="4 5">AM80</strain>
    </source>
</reference>
<feature type="region of interest" description="Disordered" evidence="3">
    <location>
        <begin position="777"/>
        <end position="911"/>
    </location>
</feature>
<feature type="compositionally biased region" description="Low complexity" evidence="3">
    <location>
        <begin position="601"/>
        <end position="612"/>
    </location>
</feature>
<name>A0A422N5Y4_TRYRA</name>